<evidence type="ECO:0000313" key="1">
    <source>
        <dbReference type="EMBL" id="MBB6142934.1"/>
    </source>
</evidence>
<evidence type="ECO:0000313" key="2">
    <source>
        <dbReference type="Proteomes" id="UP000538666"/>
    </source>
</evidence>
<keyword evidence="1" id="KW-0489">Methyltransferase</keyword>
<reference evidence="1 2" key="1">
    <citation type="submission" date="2020-08" db="EMBL/GenBank/DDBJ databases">
        <title>Genomic Encyclopedia of Type Strains, Phase IV (KMG-IV): sequencing the most valuable type-strain genomes for metagenomic binning, comparative biology and taxonomic classification.</title>
        <authorList>
            <person name="Goeker M."/>
        </authorList>
    </citation>
    <scope>NUCLEOTIDE SEQUENCE [LARGE SCALE GENOMIC DNA]</scope>
    <source>
        <strain evidence="1 2">DSM 103733</strain>
    </source>
</reference>
<name>A0A841JY81_9BACT</name>
<gene>
    <name evidence="1" type="ORF">HNQ77_000878</name>
</gene>
<keyword evidence="2" id="KW-1185">Reference proteome</keyword>
<proteinExistence type="predicted"/>
<dbReference type="GO" id="GO:0032259">
    <property type="term" value="P:methylation"/>
    <property type="evidence" value="ECO:0007669"/>
    <property type="project" value="UniProtKB-KW"/>
</dbReference>
<dbReference type="GO" id="GO:0008168">
    <property type="term" value="F:methyltransferase activity"/>
    <property type="evidence" value="ECO:0007669"/>
    <property type="project" value="UniProtKB-KW"/>
</dbReference>
<accession>A0A841JY81</accession>
<dbReference type="NCBIfam" id="TIGR04325">
    <property type="entry name" value="MTase_LIC12133"/>
    <property type="match status" value="1"/>
</dbReference>
<keyword evidence="1" id="KW-0808">Transferase</keyword>
<protein>
    <submittedName>
        <fullName evidence="1">Putative methyltransferase (TIGR04325 family)</fullName>
    </submittedName>
</protein>
<dbReference type="Proteomes" id="UP000538666">
    <property type="component" value="Unassembled WGS sequence"/>
</dbReference>
<dbReference type="AlphaFoldDB" id="A0A841JY81"/>
<sequence>MAAVRSSIRALLSTAYDAGNYLSFSRHGSSHRFKGVYASYAAAQAALPAGAFHGFDHASVAEYFVDTHMVFNPSDYPVVFWLSKLMKSGDLLFDFGGGVGQSFYLYQRFLPFPERTHWLVCEVEALARRGGQLAEENHAPNLEFTTSFSQACGAAVLMTTGVLQYVEAELPSLLASLSKLPEHVLVNRVPMYSGKTYYTVQHSLHSFAPYKVSNLESFVVNMEELGYEKVDQWYLSRSLKIPFHPAQSVPFYHGFYFRLREPLASASAASH</sequence>
<organism evidence="1 2">
    <name type="scientific">Silvibacterium bohemicum</name>
    <dbReference type="NCBI Taxonomy" id="1577686"/>
    <lineage>
        <taxon>Bacteria</taxon>
        <taxon>Pseudomonadati</taxon>
        <taxon>Acidobacteriota</taxon>
        <taxon>Terriglobia</taxon>
        <taxon>Terriglobales</taxon>
        <taxon>Acidobacteriaceae</taxon>
        <taxon>Silvibacterium</taxon>
    </lineage>
</organism>
<dbReference type="InterPro" id="IPR027612">
    <property type="entry name" value="Put_MTase_LIC12133"/>
</dbReference>
<dbReference type="EMBL" id="JACHEK010000002">
    <property type="protein sequence ID" value="MBB6142934.1"/>
    <property type="molecule type" value="Genomic_DNA"/>
</dbReference>
<dbReference type="RefSeq" id="WP_184084562.1">
    <property type="nucleotide sequence ID" value="NZ_JACHEK010000002.1"/>
</dbReference>
<comment type="caution">
    <text evidence="1">The sequence shown here is derived from an EMBL/GenBank/DDBJ whole genome shotgun (WGS) entry which is preliminary data.</text>
</comment>